<dbReference type="InterPro" id="IPR043828">
    <property type="entry name" value="DUF5805"/>
</dbReference>
<evidence type="ECO:0000313" key="2">
    <source>
        <dbReference type="Proteomes" id="UP001056855"/>
    </source>
</evidence>
<protein>
    <submittedName>
        <fullName evidence="1">DUF5805 domain-containing protein</fullName>
    </submittedName>
</protein>
<organism evidence="1 2">
    <name type="scientific">Natronosalvus rutilus</name>
    <dbReference type="NCBI Taxonomy" id="2953753"/>
    <lineage>
        <taxon>Archaea</taxon>
        <taxon>Methanobacteriati</taxon>
        <taxon>Methanobacteriota</taxon>
        <taxon>Stenosarchaea group</taxon>
        <taxon>Halobacteria</taxon>
        <taxon>Halobacteriales</taxon>
        <taxon>Natrialbaceae</taxon>
        <taxon>Natronosalvus</taxon>
    </lineage>
</organism>
<proteinExistence type="predicted"/>
<dbReference type="RefSeq" id="WP_254156090.1">
    <property type="nucleotide sequence ID" value="NZ_CP100355.1"/>
</dbReference>
<dbReference type="Proteomes" id="UP001056855">
    <property type="component" value="Chromosome"/>
</dbReference>
<reference evidence="1" key="1">
    <citation type="submission" date="2022-06" db="EMBL/GenBank/DDBJ databases">
        <title>Diverse halophilic archaea isolated from saline environments.</title>
        <authorList>
            <person name="Cui H.-L."/>
        </authorList>
    </citation>
    <scope>NUCLEOTIDE SEQUENCE</scope>
    <source>
        <strain evidence="1">WLHS1</strain>
    </source>
</reference>
<sequence length="121" mass="13352">MKNKRSLNVDVPEYQLEIYDEEAERMGFGSRAAFIRAMINAGRRDFGLDPQGAGGEDTTLDDLIEQRILTHLDQTGSLPTDEIVDGLTDEVKQSTTAALERLNDAGDIDYSVQDGGFVLSR</sequence>
<dbReference type="KEGG" id="sawl:NGM29_10585"/>
<dbReference type="EMBL" id="CP100355">
    <property type="protein sequence ID" value="UTF52242.1"/>
    <property type="molecule type" value="Genomic_DNA"/>
</dbReference>
<dbReference type="AlphaFoldDB" id="A0A9E7STY1"/>
<accession>A0A9E7STY1</accession>
<evidence type="ECO:0000313" key="1">
    <source>
        <dbReference type="EMBL" id="UTF52242.1"/>
    </source>
</evidence>
<dbReference type="Pfam" id="PF19121">
    <property type="entry name" value="DUF5805"/>
    <property type="match status" value="1"/>
</dbReference>
<gene>
    <name evidence="1" type="ORF">NGM29_10585</name>
</gene>
<dbReference type="GeneID" id="73290497"/>
<keyword evidence="2" id="KW-1185">Reference proteome</keyword>
<name>A0A9E7STY1_9EURY</name>